<evidence type="ECO:0000256" key="1">
    <source>
        <dbReference type="SAM" id="Phobius"/>
    </source>
</evidence>
<dbReference type="EMBL" id="QPMM01000010">
    <property type="protein sequence ID" value="RFS20670.1"/>
    <property type="molecule type" value="Genomic_DNA"/>
</dbReference>
<organism evidence="4 5">
    <name type="scientific">Chitinophaga silvatica</name>
    <dbReference type="NCBI Taxonomy" id="2282649"/>
    <lineage>
        <taxon>Bacteria</taxon>
        <taxon>Pseudomonadati</taxon>
        <taxon>Bacteroidota</taxon>
        <taxon>Chitinophagia</taxon>
        <taxon>Chitinophagales</taxon>
        <taxon>Chitinophagaceae</taxon>
        <taxon>Chitinophaga</taxon>
    </lineage>
</organism>
<dbReference type="OrthoDB" id="629393at2"/>
<feature type="domain" description="Protein FecR C-terminal" evidence="3">
    <location>
        <begin position="318"/>
        <end position="384"/>
    </location>
</feature>
<evidence type="ECO:0000259" key="3">
    <source>
        <dbReference type="Pfam" id="PF16344"/>
    </source>
</evidence>
<evidence type="ECO:0000313" key="5">
    <source>
        <dbReference type="Proteomes" id="UP000260644"/>
    </source>
</evidence>
<dbReference type="InterPro" id="IPR006860">
    <property type="entry name" value="FecR"/>
</dbReference>
<dbReference type="FunFam" id="2.60.120.1440:FF:000001">
    <property type="entry name" value="Putative anti-sigma factor"/>
    <property type="match status" value="1"/>
</dbReference>
<dbReference type="Proteomes" id="UP000260644">
    <property type="component" value="Unassembled WGS sequence"/>
</dbReference>
<proteinExistence type="predicted"/>
<feature type="transmembrane region" description="Helical" evidence="1">
    <location>
        <begin position="77"/>
        <end position="99"/>
    </location>
</feature>
<keyword evidence="5" id="KW-1185">Reference proteome</keyword>
<dbReference type="PANTHER" id="PTHR30273:SF2">
    <property type="entry name" value="PROTEIN FECR"/>
    <property type="match status" value="1"/>
</dbReference>
<keyword evidence="1" id="KW-1133">Transmembrane helix</keyword>
<sequence length="388" mass="43292">MDNRNKVLFALLLKKYREGTANETEKKFLETYYDLFDVNEDLITEENEASFTSLKSTIRENIAFEMERHQKPAKLRWLWKASAAAAILAFAAIATWYWAGHVVPGPQHLAGRTMETVNSTDKPTLQLANGAIIELNDSSNGQIAEQQGIIIRKEKDGSLVYQSSPEQKQSSTSEVSENILTTPKGMKYKVVLPDGSQVWLNAASSLRYPASFAADNRTVKLTGEAYFDVNTDAKRPFIVESGKQKVQVLGTSFNINAYSDEPIIKTTLLLGAVKVTAGNSSCTLAPGQQSQTARDEAGALNKREVDTGKEIAWMNNLFSFKNDDLQFIMRQISRWYNVEIKYNGNIPAEKFVGEISRSSNLNEVLRILEINDLRFEINGNAITVSGKK</sequence>
<dbReference type="PANTHER" id="PTHR30273">
    <property type="entry name" value="PERIPLASMIC SIGNAL SENSOR AND SIGMA FACTOR ACTIVATOR FECR-RELATED"/>
    <property type="match status" value="1"/>
</dbReference>
<dbReference type="Gene3D" id="2.60.120.1440">
    <property type="match status" value="1"/>
</dbReference>
<accession>A0A3E1Y6V9</accession>
<keyword evidence="1" id="KW-0472">Membrane</keyword>
<name>A0A3E1Y6V9_9BACT</name>
<comment type="caution">
    <text evidence="4">The sequence shown here is derived from an EMBL/GenBank/DDBJ whole genome shotgun (WGS) entry which is preliminary data.</text>
</comment>
<dbReference type="AlphaFoldDB" id="A0A3E1Y6V9"/>
<dbReference type="GO" id="GO:0016989">
    <property type="term" value="F:sigma factor antagonist activity"/>
    <property type="evidence" value="ECO:0007669"/>
    <property type="project" value="TreeGrafter"/>
</dbReference>
<dbReference type="Pfam" id="PF04773">
    <property type="entry name" value="FecR"/>
    <property type="match status" value="1"/>
</dbReference>
<dbReference type="Gene3D" id="3.55.50.30">
    <property type="match status" value="1"/>
</dbReference>
<protein>
    <submittedName>
        <fullName evidence="4">FecR family protein</fullName>
    </submittedName>
</protein>
<dbReference type="RefSeq" id="WP_116977388.1">
    <property type="nucleotide sequence ID" value="NZ_QPMM01000010.1"/>
</dbReference>
<dbReference type="Pfam" id="PF16344">
    <property type="entry name" value="FecR_C"/>
    <property type="match status" value="1"/>
</dbReference>
<feature type="domain" description="FecR protein" evidence="2">
    <location>
        <begin position="180"/>
        <end position="274"/>
    </location>
</feature>
<evidence type="ECO:0000259" key="2">
    <source>
        <dbReference type="Pfam" id="PF04773"/>
    </source>
</evidence>
<dbReference type="InterPro" id="IPR012373">
    <property type="entry name" value="Ferrdict_sens_TM"/>
</dbReference>
<gene>
    <name evidence="4" type="ORF">DVR12_19110</name>
</gene>
<dbReference type="InterPro" id="IPR032508">
    <property type="entry name" value="FecR_C"/>
</dbReference>
<evidence type="ECO:0000313" key="4">
    <source>
        <dbReference type="EMBL" id="RFS20670.1"/>
    </source>
</evidence>
<reference evidence="4 5" key="1">
    <citation type="submission" date="2018-07" db="EMBL/GenBank/DDBJ databases">
        <title>Chitinophaga K2CV101002-2 sp. nov., isolated from a monsoon evergreen broad-leaved forest soil.</title>
        <authorList>
            <person name="Lv Y."/>
        </authorList>
    </citation>
    <scope>NUCLEOTIDE SEQUENCE [LARGE SCALE GENOMIC DNA]</scope>
    <source>
        <strain evidence="4 5">GDMCC 1.1288</strain>
    </source>
</reference>
<keyword evidence="1" id="KW-0812">Transmembrane</keyword>